<evidence type="ECO:0000313" key="3">
    <source>
        <dbReference type="Proteomes" id="UP000597444"/>
    </source>
</evidence>
<organism evidence="2 3">
    <name type="scientific">Reticulibacter mediterranei</name>
    <dbReference type="NCBI Taxonomy" id="2778369"/>
    <lineage>
        <taxon>Bacteria</taxon>
        <taxon>Bacillati</taxon>
        <taxon>Chloroflexota</taxon>
        <taxon>Ktedonobacteria</taxon>
        <taxon>Ktedonobacterales</taxon>
        <taxon>Reticulibacteraceae</taxon>
        <taxon>Reticulibacter</taxon>
    </lineage>
</organism>
<feature type="domain" description="Insertion element IS150 protein InsJ-like helix-turn-helix" evidence="1">
    <location>
        <begin position="51"/>
        <end position="77"/>
    </location>
</feature>
<dbReference type="AlphaFoldDB" id="A0A8J3IDH6"/>
<reference evidence="2" key="1">
    <citation type="submission" date="2020-10" db="EMBL/GenBank/DDBJ databases">
        <title>Taxonomic study of unclassified bacteria belonging to the class Ktedonobacteria.</title>
        <authorList>
            <person name="Yabe S."/>
            <person name="Wang C.M."/>
            <person name="Zheng Y."/>
            <person name="Sakai Y."/>
            <person name="Cavaletti L."/>
            <person name="Monciardini P."/>
            <person name="Donadio S."/>
        </authorList>
    </citation>
    <scope>NUCLEOTIDE SEQUENCE</scope>
    <source>
        <strain evidence="2">ID150040</strain>
    </source>
</reference>
<keyword evidence="3" id="KW-1185">Reference proteome</keyword>
<dbReference type="RefSeq" id="WP_220203162.1">
    <property type="nucleotide sequence ID" value="NZ_BNJK01000001.1"/>
</dbReference>
<evidence type="ECO:0000259" key="1">
    <source>
        <dbReference type="Pfam" id="PF13518"/>
    </source>
</evidence>
<gene>
    <name evidence="2" type="ORF">KSF_023690</name>
</gene>
<comment type="caution">
    <text evidence="2">The sequence shown here is derived from an EMBL/GenBank/DDBJ whole genome shotgun (WGS) entry which is preliminary data.</text>
</comment>
<sequence length="88" mass="10212">MEEHRYAELVKIRDYASLPYLRECAAAIIKVTEATSVRQVAAHGLFKKVRRKMISEWIDRYEQEGLEGLKIKPGRGKKPAFSPCTRKY</sequence>
<name>A0A8J3IDH6_9CHLR</name>
<accession>A0A8J3IDH6</accession>
<evidence type="ECO:0000313" key="2">
    <source>
        <dbReference type="EMBL" id="GHO92321.1"/>
    </source>
</evidence>
<dbReference type="Pfam" id="PF13518">
    <property type="entry name" value="HTH_28"/>
    <property type="match status" value="1"/>
</dbReference>
<dbReference type="Proteomes" id="UP000597444">
    <property type="component" value="Unassembled WGS sequence"/>
</dbReference>
<dbReference type="InterPro" id="IPR055247">
    <property type="entry name" value="InsJ-like_HTH"/>
</dbReference>
<proteinExistence type="predicted"/>
<dbReference type="EMBL" id="BNJK01000001">
    <property type="protein sequence ID" value="GHO92321.1"/>
    <property type="molecule type" value="Genomic_DNA"/>
</dbReference>
<protein>
    <recommendedName>
        <fullName evidence="1">Insertion element IS150 protein InsJ-like helix-turn-helix domain-containing protein</fullName>
    </recommendedName>
</protein>